<evidence type="ECO:0000256" key="4">
    <source>
        <dbReference type="ARBA" id="ARBA00022801"/>
    </source>
</evidence>
<dbReference type="SUPFAM" id="SSF53098">
    <property type="entry name" value="Ribonuclease H-like"/>
    <property type="match status" value="1"/>
</dbReference>
<dbReference type="PROSITE" id="PS50967">
    <property type="entry name" value="HRDC"/>
    <property type="match status" value="1"/>
</dbReference>
<dbReference type="GO" id="GO:0008408">
    <property type="term" value="F:3'-5' exonuclease activity"/>
    <property type="evidence" value="ECO:0007669"/>
    <property type="project" value="InterPro"/>
</dbReference>
<dbReference type="Gene3D" id="3.30.420.10">
    <property type="entry name" value="Ribonuclease H-like superfamily/Ribonuclease H"/>
    <property type="match status" value="1"/>
</dbReference>
<keyword evidence="1" id="KW-0963">Cytoplasm</keyword>
<dbReference type="Pfam" id="PF01612">
    <property type="entry name" value="DNA_pol_A_exo1"/>
    <property type="match status" value="1"/>
</dbReference>
<dbReference type="InterPro" id="IPR010997">
    <property type="entry name" value="HRDC-like_sf"/>
</dbReference>
<protein>
    <submittedName>
        <fullName evidence="7">Ribonuclease D</fullName>
        <ecNumber evidence="7">3.1.26.3</ecNumber>
    </submittedName>
</protein>
<keyword evidence="4 7" id="KW-0378">Hydrolase</keyword>
<proteinExistence type="inferred from homology"/>
<dbReference type="GO" id="GO:0008033">
    <property type="term" value="P:tRNA processing"/>
    <property type="evidence" value="ECO:0007669"/>
    <property type="project" value="UniProtKB-KW"/>
</dbReference>
<dbReference type="PANTHER" id="PTHR47649:SF1">
    <property type="entry name" value="RIBONUCLEASE D"/>
    <property type="match status" value="1"/>
</dbReference>
<dbReference type="GO" id="GO:0033890">
    <property type="term" value="F:ribonuclease D activity"/>
    <property type="evidence" value="ECO:0007669"/>
    <property type="project" value="InterPro"/>
</dbReference>
<evidence type="ECO:0000313" key="7">
    <source>
        <dbReference type="EMBL" id="VAW71811.1"/>
    </source>
</evidence>
<evidence type="ECO:0000256" key="5">
    <source>
        <dbReference type="ARBA" id="ARBA00022839"/>
    </source>
</evidence>
<dbReference type="SMART" id="SM00341">
    <property type="entry name" value="HRDC"/>
    <property type="match status" value="1"/>
</dbReference>
<dbReference type="InterPro" id="IPR051086">
    <property type="entry name" value="RNase_D-like"/>
</dbReference>
<dbReference type="GO" id="GO:0004525">
    <property type="term" value="F:ribonuclease III activity"/>
    <property type="evidence" value="ECO:0007669"/>
    <property type="project" value="UniProtKB-EC"/>
</dbReference>
<gene>
    <name evidence="7" type="ORF">MNBD_GAMMA10-2399</name>
</gene>
<dbReference type="Gene3D" id="1.10.150.80">
    <property type="entry name" value="HRDC domain"/>
    <property type="match status" value="1"/>
</dbReference>
<name>A0A3B0XWA0_9ZZZZ</name>
<dbReference type="InterPro" id="IPR012337">
    <property type="entry name" value="RNaseH-like_sf"/>
</dbReference>
<evidence type="ECO:0000256" key="3">
    <source>
        <dbReference type="ARBA" id="ARBA00022722"/>
    </source>
</evidence>
<dbReference type="EC" id="3.1.26.3" evidence="7"/>
<evidence type="ECO:0000256" key="2">
    <source>
        <dbReference type="ARBA" id="ARBA00022694"/>
    </source>
</evidence>
<keyword evidence="5" id="KW-0269">Exonuclease</keyword>
<dbReference type="GO" id="GO:0003676">
    <property type="term" value="F:nucleic acid binding"/>
    <property type="evidence" value="ECO:0007669"/>
    <property type="project" value="InterPro"/>
</dbReference>
<dbReference type="AlphaFoldDB" id="A0A3B0XWA0"/>
<dbReference type="GO" id="GO:0000166">
    <property type="term" value="F:nucleotide binding"/>
    <property type="evidence" value="ECO:0007669"/>
    <property type="project" value="InterPro"/>
</dbReference>
<dbReference type="EMBL" id="UOFJ01000624">
    <property type="protein sequence ID" value="VAW71811.1"/>
    <property type="molecule type" value="Genomic_DNA"/>
</dbReference>
<evidence type="ECO:0000256" key="1">
    <source>
        <dbReference type="ARBA" id="ARBA00022490"/>
    </source>
</evidence>
<dbReference type="InterPro" id="IPR002562">
    <property type="entry name" value="3'-5'_exonuclease_dom"/>
</dbReference>
<dbReference type="PANTHER" id="PTHR47649">
    <property type="entry name" value="RIBONUCLEASE D"/>
    <property type="match status" value="1"/>
</dbReference>
<evidence type="ECO:0000259" key="6">
    <source>
        <dbReference type="PROSITE" id="PS50967"/>
    </source>
</evidence>
<dbReference type="NCBIfam" id="TIGR01388">
    <property type="entry name" value="rnd"/>
    <property type="match status" value="1"/>
</dbReference>
<dbReference type="InterPro" id="IPR002121">
    <property type="entry name" value="HRDC_dom"/>
</dbReference>
<dbReference type="InterPro" id="IPR006292">
    <property type="entry name" value="RNase_D"/>
</dbReference>
<dbReference type="CDD" id="cd06142">
    <property type="entry name" value="RNaseD_exo"/>
    <property type="match status" value="1"/>
</dbReference>
<dbReference type="Pfam" id="PF00570">
    <property type="entry name" value="HRDC"/>
    <property type="match status" value="1"/>
</dbReference>
<keyword evidence="3" id="KW-0540">Nuclease</keyword>
<sequence length="383" mass="43562">MDIVYIDNDQSLALTCDTIRLSKVLCIDTEFHRETTYYPELALIQVSNGETTCCIDPLTINDFTPFLALLTNPAIIKVLHACQQDLEIFHHLFNTLPSPVVDTQIAAGLLGYGDQIGYAALIKKELNIEIDKSQTRTDWMKRPLNEKQLKYAASDVYYLAKAYPRIIEQLKSLNRLDWLESDFSALCQPAQYSVDAQSIWKKVKGCQKLHGKQLVILQQLAAWREDKAQRRNRPRRRLLPDDALIDIARLRPDSVEKLTQLRSLNKTRLNAEDALQLLHCMKDALSLPEENWPKHVKRHKLSTKEDALIDALSAILKLQAAKHSITALNFATRKDLEALLQGRSDLPLMQGWRYTHAGQAVEAFLNGKSTLQAPSRELTNNTL</sequence>
<dbReference type="HAMAP" id="MF_01899">
    <property type="entry name" value="RNase_D"/>
    <property type="match status" value="1"/>
</dbReference>
<dbReference type="SMART" id="SM00474">
    <property type="entry name" value="35EXOc"/>
    <property type="match status" value="1"/>
</dbReference>
<dbReference type="InterPro" id="IPR036397">
    <property type="entry name" value="RNaseH_sf"/>
</dbReference>
<feature type="domain" description="HRDC" evidence="6">
    <location>
        <begin position="210"/>
        <end position="291"/>
    </location>
</feature>
<dbReference type="SUPFAM" id="SSF47819">
    <property type="entry name" value="HRDC-like"/>
    <property type="match status" value="2"/>
</dbReference>
<dbReference type="InterPro" id="IPR044876">
    <property type="entry name" value="HRDC_dom_sf"/>
</dbReference>
<accession>A0A3B0XWA0</accession>
<reference evidence="7" key="1">
    <citation type="submission" date="2018-06" db="EMBL/GenBank/DDBJ databases">
        <authorList>
            <person name="Zhirakovskaya E."/>
        </authorList>
    </citation>
    <scope>NUCLEOTIDE SEQUENCE</scope>
</reference>
<keyword evidence="2" id="KW-0819">tRNA processing</keyword>
<organism evidence="7">
    <name type="scientific">hydrothermal vent metagenome</name>
    <dbReference type="NCBI Taxonomy" id="652676"/>
    <lineage>
        <taxon>unclassified sequences</taxon>
        <taxon>metagenomes</taxon>
        <taxon>ecological metagenomes</taxon>
    </lineage>
</organism>